<evidence type="ECO:0000313" key="4">
    <source>
        <dbReference type="Proteomes" id="UP000019666"/>
    </source>
</evidence>
<sequence>MREPCVCLTRFARRFARDENGAVTVEAVIWIPFFFFILMLITDASLAFFSRAEAFRIVQNYNRAYSVGDLTKTGDVETRIEGAFTRSKNDDATTTVSADKTVVTTQLSYPIGDVMVFTTLGLPSTWRISVSSEHYVEWPNP</sequence>
<dbReference type="Proteomes" id="UP000019666">
    <property type="component" value="Unassembled WGS sequence"/>
</dbReference>
<dbReference type="Pfam" id="PF07811">
    <property type="entry name" value="TadE"/>
    <property type="match status" value="1"/>
</dbReference>
<dbReference type="OrthoDB" id="7873328at2"/>
<feature type="transmembrane region" description="Helical" evidence="1">
    <location>
        <begin position="27"/>
        <end position="49"/>
    </location>
</feature>
<evidence type="ECO:0000259" key="2">
    <source>
        <dbReference type="Pfam" id="PF07811"/>
    </source>
</evidence>
<dbReference type="EMBL" id="AOSK01000075">
    <property type="protein sequence ID" value="EYD75521.1"/>
    <property type="molecule type" value="Genomic_DNA"/>
</dbReference>
<protein>
    <recommendedName>
        <fullName evidence="2">TadE-like domain-containing protein</fullName>
    </recommendedName>
</protein>
<name>A0A017HMF3_9RHOB</name>
<proteinExistence type="predicted"/>
<keyword evidence="4" id="KW-1185">Reference proteome</keyword>
<dbReference type="STRING" id="442562.Rumeso_02867"/>
<dbReference type="RefSeq" id="WP_082483349.1">
    <property type="nucleotide sequence ID" value="NZ_KK088554.1"/>
</dbReference>
<reference evidence="3 4" key="1">
    <citation type="submission" date="2013-02" db="EMBL/GenBank/DDBJ databases">
        <authorList>
            <person name="Fiebig A."/>
            <person name="Goeker M."/>
            <person name="Klenk H.-P.P."/>
        </authorList>
    </citation>
    <scope>NUCLEOTIDE SEQUENCE [LARGE SCALE GENOMIC DNA]</scope>
    <source>
        <strain evidence="3 4">DSM 19309</strain>
    </source>
</reference>
<dbReference type="HOGENOM" id="CLU_1766651_0_0_5"/>
<evidence type="ECO:0000313" key="3">
    <source>
        <dbReference type="EMBL" id="EYD75521.1"/>
    </source>
</evidence>
<dbReference type="InterPro" id="IPR012495">
    <property type="entry name" value="TadE-like_dom"/>
</dbReference>
<gene>
    <name evidence="3" type="ORF">Rumeso_02867</name>
</gene>
<evidence type="ECO:0000256" key="1">
    <source>
        <dbReference type="SAM" id="Phobius"/>
    </source>
</evidence>
<feature type="domain" description="TadE-like" evidence="2">
    <location>
        <begin position="21"/>
        <end position="52"/>
    </location>
</feature>
<keyword evidence="1" id="KW-0812">Transmembrane</keyword>
<keyword evidence="1" id="KW-0472">Membrane</keyword>
<keyword evidence="1" id="KW-1133">Transmembrane helix</keyword>
<organism evidence="3 4">
    <name type="scientific">Rubellimicrobium mesophilum DSM 19309</name>
    <dbReference type="NCBI Taxonomy" id="442562"/>
    <lineage>
        <taxon>Bacteria</taxon>
        <taxon>Pseudomonadati</taxon>
        <taxon>Pseudomonadota</taxon>
        <taxon>Alphaproteobacteria</taxon>
        <taxon>Rhodobacterales</taxon>
        <taxon>Roseobacteraceae</taxon>
        <taxon>Rubellimicrobium</taxon>
    </lineage>
</organism>
<comment type="caution">
    <text evidence="3">The sequence shown here is derived from an EMBL/GenBank/DDBJ whole genome shotgun (WGS) entry which is preliminary data.</text>
</comment>
<accession>A0A017HMF3</accession>
<dbReference type="AlphaFoldDB" id="A0A017HMF3"/>